<accession>A0A412EKL0</accession>
<comment type="caution">
    <text evidence="1">The sequence shown here is derived from an EMBL/GenBank/DDBJ whole genome shotgun (WGS) entry which is preliminary data.</text>
</comment>
<dbReference type="Proteomes" id="UP000285839">
    <property type="component" value="Unassembled WGS sequence"/>
</dbReference>
<evidence type="ECO:0000313" key="1">
    <source>
        <dbReference type="EMBL" id="RGR44191.1"/>
    </source>
</evidence>
<organism evidence="1 2">
    <name type="scientific">Blautia obeum</name>
    <dbReference type="NCBI Taxonomy" id="40520"/>
    <lineage>
        <taxon>Bacteria</taxon>
        <taxon>Bacillati</taxon>
        <taxon>Bacillota</taxon>
        <taxon>Clostridia</taxon>
        <taxon>Lachnospirales</taxon>
        <taxon>Lachnospiraceae</taxon>
        <taxon>Blautia</taxon>
    </lineage>
</organism>
<name>A0A412EKL0_9FIRM</name>
<proteinExistence type="predicted"/>
<dbReference type="RefSeq" id="WP_118031832.1">
    <property type="nucleotide sequence ID" value="NZ_QRUH01000032.1"/>
</dbReference>
<sequence>MNGRVIKCNLSQKSIGNAIKELKAYQNSLRDKNEVFLKRLCELGIPVIDENIMLAQGDSDKNHNTYIKINRFGNYAQATLVCEGSGILFIEFGAGIHYNTPAGTSPHPKGEEFGYTIGSYGQGKGKNESWVYVADSGEWVRSYGTEATMPVYKASVEIMQNIRRIAKEVFSA</sequence>
<dbReference type="AlphaFoldDB" id="A0A412EKL0"/>
<protein>
    <recommendedName>
        <fullName evidence="3">HK97 gp10 family phage protein</fullName>
    </recommendedName>
</protein>
<reference evidence="1 2" key="1">
    <citation type="submission" date="2018-08" db="EMBL/GenBank/DDBJ databases">
        <title>A genome reference for cultivated species of the human gut microbiota.</title>
        <authorList>
            <person name="Zou Y."/>
            <person name="Xue W."/>
            <person name="Luo G."/>
        </authorList>
    </citation>
    <scope>NUCLEOTIDE SEQUENCE [LARGE SCALE GENOMIC DNA]</scope>
    <source>
        <strain evidence="1 2">AF25-21</strain>
    </source>
</reference>
<dbReference type="EMBL" id="QRUH01000032">
    <property type="protein sequence ID" value="RGR44191.1"/>
    <property type="molecule type" value="Genomic_DNA"/>
</dbReference>
<evidence type="ECO:0008006" key="3">
    <source>
        <dbReference type="Google" id="ProtNLM"/>
    </source>
</evidence>
<evidence type="ECO:0000313" key="2">
    <source>
        <dbReference type="Proteomes" id="UP000285839"/>
    </source>
</evidence>
<gene>
    <name evidence="1" type="ORF">DWY46_19220</name>
</gene>